<dbReference type="PANTHER" id="PTHR21180:SF32">
    <property type="entry name" value="ENDONUCLEASE_EXONUCLEASE_PHOSPHATASE FAMILY DOMAIN-CONTAINING PROTEIN 1"/>
    <property type="match status" value="1"/>
</dbReference>
<protein>
    <submittedName>
        <fullName evidence="3">Helix-hairpin-helix domain-containing protein</fullName>
    </submittedName>
</protein>
<name>A0A934I0U3_9CLOT</name>
<dbReference type="SUPFAM" id="SSF47781">
    <property type="entry name" value="RuvA domain 2-like"/>
    <property type="match status" value="1"/>
</dbReference>
<dbReference type="PANTHER" id="PTHR21180">
    <property type="entry name" value="ENDONUCLEASE/EXONUCLEASE/PHOSPHATASE FAMILY DOMAIN-CONTAINING PROTEIN 1"/>
    <property type="match status" value="1"/>
</dbReference>
<keyword evidence="2" id="KW-0472">Membrane</keyword>
<keyword evidence="2" id="KW-1133">Transmembrane helix</keyword>
<dbReference type="Pfam" id="PF12836">
    <property type="entry name" value="HHH_3"/>
    <property type="match status" value="1"/>
</dbReference>
<evidence type="ECO:0000256" key="1">
    <source>
        <dbReference type="SAM" id="MobiDB-lite"/>
    </source>
</evidence>
<proteinExistence type="predicted"/>
<keyword evidence="2" id="KW-0812">Transmembrane</keyword>
<evidence type="ECO:0000313" key="3">
    <source>
        <dbReference type="EMBL" id="MBI6874764.1"/>
    </source>
</evidence>
<evidence type="ECO:0000256" key="2">
    <source>
        <dbReference type="SAM" id="Phobius"/>
    </source>
</evidence>
<dbReference type="InterPro" id="IPR010994">
    <property type="entry name" value="RuvA_2-like"/>
</dbReference>
<accession>A0A934I0U3</accession>
<dbReference type="AlphaFoldDB" id="A0A934I0U3"/>
<dbReference type="Proteomes" id="UP000622687">
    <property type="component" value="Unassembled WGS sequence"/>
</dbReference>
<feature type="transmembrane region" description="Helical" evidence="2">
    <location>
        <begin position="73"/>
        <end position="92"/>
    </location>
</feature>
<dbReference type="Gene3D" id="1.10.150.320">
    <property type="entry name" value="Photosystem II 12 kDa extrinsic protein"/>
    <property type="match status" value="1"/>
</dbReference>
<feature type="transmembrane region" description="Helical" evidence="2">
    <location>
        <begin position="50"/>
        <end position="67"/>
    </location>
</feature>
<evidence type="ECO:0000313" key="4">
    <source>
        <dbReference type="Proteomes" id="UP000622687"/>
    </source>
</evidence>
<dbReference type="GO" id="GO:0015628">
    <property type="term" value="P:protein secretion by the type II secretion system"/>
    <property type="evidence" value="ECO:0007669"/>
    <property type="project" value="TreeGrafter"/>
</dbReference>
<organism evidence="3 4">
    <name type="scientific">Clostridium aciditolerans</name>
    <dbReference type="NCBI Taxonomy" id="339861"/>
    <lineage>
        <taxon>Bacteria</taxon>
        <taxon>Bacillati</taxon>
        <taxon>Bacillota</taxon>
        <taxon>Clostridia</taxon>
        <taxon>Eubacteriales</taxon>
        <taxon>Clostridiaceae</taxon>
        <taxon>Clostridium</taxon>
    </lineage>
</organism>
<sequence>MKVGMKMSITSRGKKWEILNSLWILFTFTLAFFNWIGFFHIGRKAKCKKWIFSGLIYSIPFILVMVTGGANDFVAGLTIILGIIGIIHAFMIRTEYLIRLEAIEKGKVLSDSEVKKIITTIKLSKMNLEDIGYPQSVSVNDVVEPSFSVEKTAKTEVKESPIESEKPNKEDYKNKSIDINTASESELASLPGIGSILAKKAINHRETKGYFNSVDELAETLSLKPHVLERIKPLITITVLKHEHRDDNTSNKSGRIIDF</sequence>
<dbReference type="GO" id="GO:0015627">
    <property type="term" value="C:type II protein secretion system complex"/>
    <property type="evidence" value="ECO:0007669"/>
    <property type="project" value="TreeGrafter"/>
</dbReference>
<dbReference type="EMBL" id="JAEEGB010000035">
    <property type="protein sequence ID" value="MBI6874764.1"/>
    <property type="molecule type" value="Genomic_DNA"/>
</dbReference>
<comment type="caution">
    <text evidence="3">The sequence shown here is derived from an EMBL/GenBank/DDBJ whole genome shotgun (WGS) entry which is preliminary data.</text>
</comment>
<keyword evidence="4" id="KW-1185">Reference proteome</keyword>
<feature type="transmembrane region" description="Helical" evidence="2">
    <location>
        <begin position="20"/>
        <end position="38"/>
    </location>
</feature>
<gene>
    <name evidence="3" type="ORF">I6U51_19015</name>
</gene>
<dbReference type="InterPro" id="IPR051675">
    <property type="entry name" value="Endo/Exo/Phosphatase_dom_1"/>
</dbReference>
<feature type="region of interest" description="Disordered" evidence="1">
    <location>
        <begin position="154"/>
        <end position="174"/>
    </location>
</feature>
<reference evidence="3" key="1">
    <citation type="submission" date="2020-12" db="EMBL/GenBank/DDBJ databases">
        <title>Clostridium thailandense sp. nov., a novel acetogenic bacterium isolated from peat land soil in Thailand.</title>
        <authorList>
            <person name="Chaikitkaew S."/>
            <person name="Birkeland N.K."/>
        </authorList>
    </citation>
    <scope>NUCLEOTIDE SEQUENCE</scope>
    <source>
        <strain evidence="3">DSM 17425</strain>
    </source>
</reference>